<feature type="compositionally biased region" description="Low complexity" evidence="1">
    <location>
        <begin position="81"/>
        <end position="92"/>
    </location>
</feature>
<keyword evidence="4" id="KW-1185">Reference proteome</keyword>
<evidence type="ECO:0000313" key="4">
    <source>
        <dbReference type="Proteomes" id="UP000623967"/>
    </source>
</evidence>
<comment type="caution">
    <text evidence="3">The sequence shown here is derived from an EMBL/GenBank/DDBJ whole genome shotgun (WGS) entry which is preliminary data.</text>
</comment>
<evidence type="ECO:0000313" key="3">
    <source>
        <dbReference type="EMBL" id="MBL4950909.1"/>
    </source>
</evidence>
<feature type="compositionally biased region" description="Basic and acidic residues" evidence="1">
    <location>
        <begin position="51"/>
        <end position="64"/>
    </location>
</feature>
<sequence length="92" mass="9895">MSLKSVRLIQRIIGVLLLAGGVYLIFVTQEFFGTILIILALLIIPSVSKRESSEYSTNDSHDGYNEQAYDNEDSDGGGISDGSSNSYGGDSD</sequence>
<protein>
    <recommendedName>
        <fullName evidence="5">DUF3953 domain-containing protein</fullName>
    </recommendedName>
</protein>
<reference evidence="3 4" key="1">
    <citation type="submission" date="2021-01" db="EMBL/GenBank/DDBJ databases">
        <title>Genome public.</title>
        <authorList>
            <person name="Liu C."/>
            <person name="Sun Q."/>
        </authorList>
    </citation>
    <scope>NUCLEOTIDE SEQUENCE [LARGE SCALE GENOMIC DNA]</scope>
    <source>
        <strain evidence="3 4">YIM B02564</strain>
    </source>
</reference>
<evidence type="ECO:0008006" key="5">
    <source>
        <dbReference type="Google" id="ProtNLM"/>
    </source>
</evidence>
<feature type="transmembrane region" description="Helical" evidence="2">
    <location>
        <begin position="12"/>
        <end position="44"/>
    </location>
</feature>
<keyword evidence="2" id="KW-0812">Transmembrane</keyword>
<feature type="region of interest" description="Disordered" evidence="1">
    <location>
        <begin position="51"/>
        <end position="92"/>
    </location>
</feature>
<dbReference type="EMBL" id="JAESWB010000014">
    <property type="protein sequence ID" value="MBL4950909.1"/>
    <property type="molecule type" value="Genomic_DNA"/>
</dbReference>
<keyword evidence="2" id="KW-1133">Transmembrane helix</keyword>
<dbReference type="Proteomes" id="UP000623967">
    <property type="component" value="Unassembled WGS sequence"/>
</dbReference>
<keyword evidence="2" id="KW-0472">Membrane</keyword>
<dbReference type="RefSeq" id="WP_202651745.1">
    <property type="nucleotide sequence ID" value="NZ_JAESWB010000014.1"/>
</dbReference>
<gene>
    <name evidence="3" type="ORF">JK635_01460</name>
</gene>
<proteinExistence type="predicted"/>
<name>A0ABS1TJJ1_9BACI</name>
<accession>A0ABS1TJJ1</accession>
<evidence type="ECO:0000256" key="1">
    <source>
        <dbReference type="SAM" id="MobiDB-lite"/>
    </source>
</evidence>
<evidence type="ECO:0000256" key="2">
    <source>
        <dbReference type="SAM" id="Phobius"/>
    </source>
</evidence>
<organism evidence="3 4">
    <name type="scientific">Neobacillus paridis</name>
    <dbReference type="NCBI Taxonomy" id="2803862"/>
    <lineage>
        <taxon>Bacteria</taxon>
        <taxon>Bacillati</taxon>
        <taxon>Bacillota</taxon>
        <taxon>Bacilli</taxon>
        <taxon>Bacillales</taxon>
        <taxon>Bacillaceae</taxon>
        <taxon>Neobacillus</taxon>
    </lineage>
</organism>